<evidence type="ECO:0000256" key="10">
    <source>
        <dbReference type="SAM" id="MobiDB-lite"/>
    </source>
</evidence>
<dbReference type="AlphaFoldDB" id="A0A1H5UNI9"/>
<dbReference type="InterPro" id="IPR037682">
    <property type="entry name" value="TonB_C"/>
</dbReference>
<keyword evidence="3" id="KW-0813">Transport</keyword>
<organism evidence="12 13">
    <name type="scientific">Jhaorihella thermophila</name>
    <dbReference type="NCBI Taxonomy" id="488547"/>
    <lineage>
        <taxon>Bacteria</taxon>
        <taxon>Pseudomonadati</taxon>
        <taxon>Pseudomonadota</taxon>
        <taxon>Alphaproteobacteria</taxon>
        <taxon>Rhodobacterales</taxon>
        <taxon>Paracoccaceae</taxon>
        <taxon>Jhaorihella</taxon>
    </lineage>
</organism>
<feature type="compositionally biased region" description="Pro residues" evidence="10">
    <location>
        <begin position="113"/>
        <end position="132"/>
    </location>
</feature>
<evidence type="ECO:0000256" key="6">
    <source>
        <dbReference type="ARBA" id="ARBA00022692"/>
    </source>
</evidence>
<dbReference type="SUPFAM" id="SSF74653">
    <property type="entry name" value="TolA/TonB C-terminal domain"/>
    <property type="match status" value="1"/>
</dbReference>
<feature type="region of interest" description="Disordered" evidence="10">
    <location>
        <begin position="59"/>
        <end position="203"/>
    </location>
</feature>
<evidence type="ECO:0000256" key="3">
    <source>
        <dbReference type="ARBA" id="ARBA00022448"/>
    </source>
</evidence>
<feature type="compositionally biased region" description="Low complexity" evidence="10">
    <location>
        <begin position="133"/>
        <end position="142"/>
    </location>
</feature>
<sequence>MRPAEAVIFLTLAAGLHVGAWQLAPRIQGTASDGGPGTARLTLAPATPRLAALARSWTRPPALGQAPQPAIAKRVDTPPDRPLEPIQPAARPVSQALAVVKPDPLPRSDRTTPAPPVPPEAATAAPPPPPAPVKAAQPPRLQEPARRPARPAPPARAYADKSRDAAPAIPAQVASGGGAPADRKVGKKGADKTQSNTSGGRDRLLAQWGARIQKKVHRRLIYPRGASGSGTARVALTVDRTGRLVATKLLRSAGRRLFDRAALNAVARAGRFPPAPKGLSRDTYTFTLSLAFRR</sequence>
<protein>
    <submittedName>
        <fullName evidence="12">Protein TonB</fullName>
    </submittedName>
</protein>
<dbReference type="InterPro" id="IPR051045">
    <property type="entry name" value="TonB-dependent_transducer"/>
</dbReference>
<evidence type="ECO:0000313" key="13">
    <source>
        <dbReference type="Proteomes" id="UP000236742"/>
    </source>
</evidence>
<dbReference type="Proteomes" id="UP000236742">
    <property type="component" value="Unassembled WGS sequence"/>
</dbReference>
<feature type="compositionally biased region" description="Basic and acidic residues" evidence="10">
    <location>
        <begin position="181"/>
        <end position="191"/>
    </location>
</feature>
<comment type="similarity">
    <text evidence="2">Belongs to the TonB family.</text>
</comment>
<reference evidence="13" key="1">
    <citation type="submission" date="2016-10" db="EMBL/GenBank/DDBJ databases">
        <authorList>
            <person name="Varghese N."/>
            <person name="Submissions S."/>
        </authorList>
    </citation>
    <scope>NUCLEOTIDE SEQUENCE [LARGE SCALE GENOMIC DNA]</scope>
    <source>
        <strain evidence="13">DSM 23413</strain>
    </source>
</reference>
<dbReference type="GO" id="GO:0098797">
    <property type="term" value="C:plasma membrane protein complex"/>
    <property type="evidence" value="ECO:0007669"/>
    <property type="project" value="TreeGrafter"/>
</dbReference>
<dbReference type="GO" id="GO:0031992">
    <property type="term" value="F:energy transducer activity"/>
    <property type="evidence" value="ECO:0007669"/>
    <property type="project" value="TreeGrafter"/>
</dbReference>
<proteinExistence type="inferred from homology"/>
<evidence type="ECO:0000256" key="8">
    <source>
        <dbReference type="ARBA" id="ARBA00022989"/>
    </source>
</evidence>
<keyword evidence="8" id="KW-1133">Transmembrane helix</keyword>
<keyword evidence="7" id="KW-0653">Protein transport</keyword>
<keyword evidence="4" id="KW-1003">Cell membrane</keyword>
<feature type="compositionally biased region" description="Basic and acidic residues" evidence="10">
    <location>
        <begin position="73"/>
        <end position="83"/>
    </location>
</feature>
<accession>A0A1H5UNI9</accession>
<evidence type="ECO:0000256" key="1">
    <source>
        <dbReference type="ARBA" id="ARBA00004383"/>
    </source>
</evidence>
<keyword evidence="5" id="KW-0997">Cell inner membrane</keyword>
<dbReference type="OrthoDB" id="7722272at2"/>
<evidence type="ECO:0000313" key="12">
    <source>
        <dbReference type="EMBL" id="SEF76632.1"/>
    </source>
</evidence>
<feature type="domain" description="TonB C-terminal" evidence="11">
    <location>
        <begin position="207"/>
        <end position="294"/>
    </location>
</feature>
<name>A0A1H5UNI9_9RHOB</name>
<keyword evidence="9" id="KW-0472">Membrane</keyword>
<keyword evidence="13" id="KW-1185">Reference proteome</keyword>
<dbReference type="Pfam" id="PF13103">
    <property type="entry name" value="TonB_2"/>
    <property type="match status" value="1"/>
</dbReference>
<dbReference type="NCBIfam" id="TIGR01352">
    <property type="entry name" value="tonB_Cterm"/>
    <property type="match status" value="1"/>
</dbReference>
<evidence type="ECO:0000259" key="11">
    <source>
        <dbReference type="PROSITE" id="PS52015"/>
    </source>
</evidence>
<dbReference type="RefSeq" id="WP_104007394.1">
    <property type="nucleotide sequence ID" value="NZ_FNVD01000004.1"/>
</dbReference>
<evidence type="ECO:0000256" key="9">
    <source>
        <dbReference type="ARBA" id="ARBA00023136"/>
    </source>
</evidence>
<evidence type="ECO:0000256" key="5">
    <source>
        <dbReference type="ARBA" id="ARBA00022519"/>
    </source>
</evidence>
<dbReference type="Gene3D" id="3.30.1150.10">
    <property type="match status" value="1"/>
</dbReference>
<evidence type="ECO:0000256" key="2">
    <source>
        <dbReference type="ARBA" id="ARBA00006555"/>
    </source>
</evidence>
<gene>
    <name evidence="12" type="ORF">SAMN05421751_104177</name>
</gene>
<comment type="subcellular location">
    <subcellularLocation>
        <location evidence="1">Cell inner membrane</location>
        <topology evidence="1">Single-pass membrane protein</topology>
        <orientation evidence="1">Periplasmic side</orientation>
    </subcellularLocation>
</comment>
<dbReference type="PANTHER" id="PTHR33446">
    <property type="entry name" value="PROTEIN TONB-RELATED"/>
    <property type="match status" value="1"/>
</dbReference>
<dbReference type="GO" id="GO:0055085">
    <property type="term" value="P:transmembrane transport"/>
    <property type="evidence" value="ECO:0007669"/>
    <property type="project" value="InterPro"/>
</dbReference>
<dbReference type="PROSITE" id="PS52015">
    <property type="entry name" value="TONB_CTD"/>
    <property type="match status" value="1"/>
</dbReference>
<dbReference type="PANTHER" id="PTHR33446:SF2">
    <property type="entry name" value="PROTEIN TONB"/>
    <property type="match status" value="1"/>
</dbReference>
<evidence type="ECO:0000256" key="7">
    <source>
        <dbReference type="ARBA" id="ARBA00022927"/>
    </source>
</evidence>
<dbReference type="GO" id="GO:0015031">
    <property type="term" value="P:protein transport"/>
    <property type="evidence" value="ECO:0007669"/>
    <property type="project" value="UniProtKB-KW"/>
</dbReference>
<dbReference type="EMBL" id="FNVD01000004">
    <property type="protein sequence ID" value="SEF76632.1"/>
    <property type="molecule type" value="Genomic_DNA"/>
</dbReference>
<evidence type="ECO:0000256" key="4">
    <source>
        <dbReference type="ARBA" id="ARBA00022475"/>
    </source>
</evidence>
<keyword evidence="6" id="KW-0812">Transmembrane</keyword>
<dbReference type="InterPro" id="IPR006260">
    <property type="entry name" value="TonB/TolA_C"/>
</dbReference>